<protein>
    <submittedName>
        <fullName evidence="1">Uncharacterized protein</fullName>
    </submittedName>
</protein>
<organism evidence="1 2">
    <name type="scientific">Gordonia soli NBRC 108243</name>
    <dbReference type="NCBI Taxonomy" id="1223545"/>
    <lineage>
        <taxon>Bacteria</taxon>
        <taxon>Bacillati</taxon>
        <taxon>Actinomycetota</taxon>
        <taxon>Actinomycetes</taxon>
        <taxon>Mycobacteriales</taxon>
        <taxon>Gordoniaceae</taxon>
        <taxon>Gordonia</taxon>
    </lineage>
</organism>
<dbReference type="Proteomes" id="UP000011666">
    <property type="component" value="Unassembled WGS sequence"/>
</dbReference>
<dbReference type="AlphaFoldDB" id="M0QG61"/>
<comment type="caution">
    <text evidence="1">The sequence shown here is derived from an EMBL/GenBank/DDBJ whole genome shotgun (WGS) entry which is preliminary data.</text>
</comment>
<accession>M0QG61</accession>
<proteinExistence type="predicted"/>
<keyword evidence="2" id="KW-1185">Reference proteome</keyword>
<name>M0QG61_9ACTN</name>
<evidence type="ECO:0000313" key="2">
    <source>
        <dbReference type="Proteomes" id="UP000011666"/>
    </source>
</evidence>
<gene>
    <name evidence="1" type="ORF">GS4_02_00720</name>
</gene>
<dbReference type="EMBL" id="BANX01000002">
    <property type="protein sequence ID" value="GAC66362.1"/>
    <property type="molecule type" value="Genomic_DNA"/>
</dbReference>
<evidence type="ECO:0000313" key="1">
    <source>
        <dbReference type="EMBL" id="GAC66362.1"/>
    </source>
</evidence>
<sequence length="68" mass="6971">MIGPGVIRDVLVRTVMPQMKSSAGIAAATVGCRVDAASMNSDEIAVNPCPPTGGPPVTVFRRSDVGFV</sequence>
<dbReference type="STRING" id="1223545.GS4_02_00720"/>
<reference evidence="1 2" key="1">
    <citation type="submission" date="2013-01" db="EMBL/GenBank/DDBJ databases">
        <title>Whole genome shotgun sequence of Gordonia soli NBRC 108243.</title>
        <authorList>
            <person name="Isaki-Nakamura S."/>
            <person name="Hosoyama A."/>
            <person name="Tsuchikane K."/>
            <person name="Ando Y."/>
            <person name="Baba S."/>
            <person name="Ohji S."/>
            <person name="Hamada M."/>
            <person name="Tamura T."/>
            <person name="Yamazoe A."/>
            <person name="Yamazaki S."/>
            <person name="Fujita N."/>
        </authorList>
    </citation>
    <scope>NUCLEOTIDE SEQUENCE [LARGE SCALE GENOMIC DNA]</scope>
    <source>
        <strain evidence="1 2">NBRC 108243</strain>
    </source>
</reference>